<comment type="caution">
    <text evidence="1">The sequence shown here is derived from an EMBL/GenBank/DDBJ whole genome shotgun (WGS) entry which is preliminary data.</text>
</comment>
<accession>A0A392SHL4</accession>
<dbReference type="EMBL" id="LXQA010372353">
    <property type="protein sequence ID" value="MCI47430.1"/>
    <property type="molecule type" value="Genomic_DNA"/>
</dbReference>
<feature type="non-terminal residue" evidence="1">
    <location>
        <position position="28"/>
    </location>
</feature>
<evidence type="ECO:0000313" key="2">
    <source>
        <dbReference type="Proteomes" id="UP000265520"/>
    </source>
</evidence>
<organism evidence="1 2">
    <name type="scientific">Trifolium medium</name>
    <dbReference type="NCBI Taxonomy" id="97028"/>
    <lineage>
        <taxon>Eukaryota</taxon>
        <taxon>Viridiplantae</taxon>
        <taxon>Streptophyta</taxon>
        <taxon>Embryophyta</taxon>
        <taxon>Tracheophyta</taxon>
        <taxon>Spermatophyta</taxon>
        <taxon>Magnoliopsida</taxon>
        <taxon>eudicotyledons</taxon>
        <taxon>Gunneridae</taxon>
        <taxon>Pentapetalae</taxon>
        <taxon>rosids</taxon>
        <taxon>fabids</taxon>
        <taxon>Fabales</taxon>
        <taxon>Fabaceae</taxon>
        <taxon>Papilionoideae</taxon>
        <taxon>50 kb inversion clade</taxon>
        <taxon>NPAAA clade</taxon>
        <taxon>Hologalegina</taxon>
        <taxon>IRL clade</taxon>
        <taxon>Trifolieae</taxon>
        <taxon>Trifolium</taxon>
    </lineage>
</organism>
<proteinExistence type="predicted"/>
<reference evidence="1 2" key="1">
    <citation type="journal article" date="2018" name="Front. Plant Sci.">
        <title>Red Clover (Trifolium pratense) and Zigzag Clover (T. medium) - A Picture of Genomic Similarities and Differences.</title>
        <authorList>
            <person name="Dluhosova J."/>
            <person name="Istvanek J."/>
            <person name="Nedelnik J."/>
            <person name="Repkova J."/>
        </authorList>
    </citation>
    <scope>NUCLEOTIDE SEQUENCE [LARGE SCALE GENOMIC DNA]</scope>
    <source>
        <strain evidence="2">cv. 10/8</strain>
        <tissue evidence="1">Leaf</tissue>
    </source>
</reference>
<protein>
    <submittedName>
        <fullName evidence="1">Uncharacterized protein</fullName>
    </submittedName>
</protein>
<evidence type="ECO:0000313" key="1">
    <source>
        <dbReference type="EMBL" id="MCI47430.1"/>
    </source>
</evidence>
<name>A0A392SHL4_9FABA</name>
<dbReference type="Proteomes" id="UP000265520">
    <property type="component" value="Unassembled WGS sequence"/>
</dbReference>
<dbReference type="AlphaFoldDB" id="A0A392SHL4"/>
<sequence>MAGRNDQAIANVMAAMAQSMADANVAVQ</sequence>
<keyword evidence="2" id="KW-1185">Reference proteome</keyword>